<keyword evidence="2" id="KW-1133">Transmembrane helix</keyword>
<evidence type="ECO:0000256" key="1">
    <source>
        <dbReference type="ARBA" id="ARBA00023002"/>
    </source>
</evidence>
<organism evidence="3 4">
    <name type="scientific">Actinia tenebrosa</name>
    <name type="common">Australian red waratah sea anemone</name>
    <dbReference type="NCBI Taxonomy" id="6105"/>
    <lineage>
        <taxon>Eukaryota</taxon>
        <taxon>Metazoa</taxon>
        <taxon>Cnidaria</taxon>
        <taxon>Anthozoa</taxon>
        <taxon>Hexacorallia</taxon>
        <taxon>Actiniaria</taxon>
        <taxon>Actiniidae</taxon>
        <taxon>Actinia</taxon>
    </lineage>
</organism>
<protein>
    <submittedName>
        <fullName evidence="4">Retinol dehydrogenase 14-like</fullName>
    </submittedName>
</protein>
<dbReference type="Gene3D" id="3.40.50.720">
    <property type="entry name" value="NAD(P)-binding Rossmann-like Domain"/>
    <property type="match status" value="1"/>
</dbReference>
<dbReference type="SUPFAM" id="SSF51735">
    <property type="entry name" value="NAD(P)-binding Rossmann-fold domains"/>
    <property type="match status" value="1"/>
</dbReference>
<dbReference type="AlphaFoldDB" id="A0A6P8HQH7"/>
<feature type="transmembrane region" description="Helical" evidence="2">
    <location>
        <begin position="17"/>
        <end position="36"/>
    </location>
</feature>
<dbReference type="OrthoDB" id="191139at2759"/>
<name>A0A6P8HQH7_ACTTE</name>
<evidence type="ECO:0000313" key="3">
    <source>
        <dbReference type="Proteomes" id="UP000515163"/>
    </source>
</evidence>
<dbReference type="PANTHER" id="PTHR43157:SF72">
    <property type="entry name" value="RETINOL DEHYDROGENASE 14"/>
    <property type="match status" value="1"/>
</dbReference>
<dbReference type="PRINTS" id="PR00081">
    <property type="entry name" value="GDHRDH"/>
</dbReference>
<dbReference type="PANTHER" id="PTHR43157">
    <property type="entry name" value="PHOSPHATIDYLINOSITOL-GLYCAN BIOSYNTHESIS CLASS F PROTEIN-RELATED"/>
    <property type="match status" value="1"/>
</dbReference>
<dbReference type="GO" id="GO:0016491">
    <property type="term" value="F:oxidoreductase activity"/>
    <property type="evidence" value="ECO:0007669"/>
    <property type="project" value="UniProtKB-KW"/>
</dbReference>
<keyword evidence="3" id="KW-1185">Reference proteome</keyword>
<dbReference type="InterPro" id="IPR036291">
    <property type="entry name" value="NAD(P)-bd_dom_sf"/>
</dbReference>
<dbReference type="InterPro" id="IPR002347">
    <property type="entry name" value="SDR_fam"/>
</dbReference>
<evidence type="ECO:0000313" key="4">
    <source>
        <dbReference type="RefSeq" id="XP_031558629.1"/>
    </source>
</evidence>
<keyword evidence="2" id="KW-0812">Transmembrane</keyword>
<accession>A0A6P8HQH7</accession>
<keyword evidence="2" id="KW-0472">Membrane</keyword>
<gene>
    <name evidence="4" type="primary">LOC116295058</name>
</gene>
<dbReference type="Proteomes" id="UP000515163">
    <property type="component" value="Unplaced"/>
</dbReference>
<dbReference type="RefSeq" id="XP_031558629.1">
    <property type="nucleotide sequence ID" value="XM_031702769.1"/>
</dbReference>
<keyword evidence="1" id="KW-0560">Oxidoreductase</keyword>
<sequence length="333" mass="36711">MADSIVSFVTSCSKRDFGLLLAAVFGTGIWLLRRYLVGRKCTNTIRLDGKTVLITGGSSGIGKATSMEMSRRGARVILACRSVERGEQVAKEIRSMYSNADVVVKELDLASLSSVRIFAEAFMKEESRLDILVNNAGVYQPAVKKTVDGFEAQFGINHLGHFLLTNLLLDLIESSAPSRIVVVSSSLGKRAQIDFDAFYKEDAQQVVSRHRMPAGYGRSKLANFLFVHELSKRLPEGVTVNCLCPGIVWTNLGRDTNLSLKSKLIFYPLAFVFAKRPSEGMQTLIYCATEEKLSNVSGKHFSNCEEKELPPHCTDDGVAKKLWEVSEKLCGLA</sequence>
<evidence type="ECO:0000256" key="2">
    <source>
        <dbReference type="SAM" id="Phobius"/>
    </source>
</evidence>
<dbReference type="KEGG" id="aten:116295058"/>
<proteinExistence type="predicted"/>
<dbReference type="InParanoid" id="A0A6P8HQH7"/>
<dbReference type="Pfam" id="PF00106">
    <property type="entry name" value="adh_short"/>
    <property type="match status" value="1"/>
</dbReference>
<dbReference type="GeneID" id="116295058"/>
<reference evidence="4" key="1">
    <citation type="submission" date="2025-08" db="UniProtKB">
        <authorList>
            <consortium name="RefSeq"/>
        </authorList>
    </citation>
    <scope>IDENTIFICATION</scope>
    <source>
        <tissue evidence="4">Tentacle</tissue>
    </source>
</reference>